<organism evidence="1 2">
    <name type="scientific">Ideonella lacteola</name>
    <dbReference type="NCBI Taxonomy" id="2984193"/>
    <lineage>
        <taxon>Bacteria</taxon>
        <taxon>Pseudomonadati</taxon>
        <taxon>Pseudomonadota</taxon>
        <taxon>Betaproteobacteria</taxon>
        <taxon>Burkholderiales</taxon>
        <taxon>Sphaerotilaceae</taxon>
        <taxon>Ideonella</taxon>
    </lineage>
</organism>
<reference evidence="1 2" key="1">
    <citation type="submission" date="2024-04" db="EMBL/GenBank/DDBJ databases">
        <title>Novel species of the genus Ideonella isolated from streams.</title>
        <authorList>
            <person name="Lu H."/>
        </authorList>
    </citation>
    <scope>NUCLEOTIDE SEQUENCE [LARGE SCALE GENOMIC DNA]</scope>
    <source>
        <strain evidence="1 2">DXS29W</strain>
    </source>
</reference>
<evidence type="ECO:0000313" key="1">
    <source>
        <dbReference type="EMBL" id="MEK8032545.1"/>
    </source>
</evidence>
<name>A0ABU9BRG0_9BURK</name>
<gene>
    <name evidence="1" type="ORF">AACH06_17115</name>
</gene>
<comment type="caution">
    <text evidence="1">The sequence shown here is derived from an EMBL/GenBank/DDBJ whole genome shotgun (WGS) entry which is preliminary data.</text>
</comment>
<dbReference type="Proteomes" id="UP001371218">
    <property type="component" value="Unassembled WGS sequence"/>
</dbReference>
<dbReference type="EMBL" id="JBBUTG010000011">
    <property type="protein sequence ID" value="MEK8032545.1"/>
    <property type="molecule type" value="Genomic_DNA"/>
</dbReference>
<protein>
    <submittedName>
        <fullName evidence="1">Uncharacterized protein</fullName>
    </submittedName>
</protein>
<dbReference type="RefSeq" id="WP_341426967.1">
    <property type="nucleotide sequence ID" value="NZ_JBBUTG010000011.1"/>
</dbReference>
<proteinExistence type="predicted"/>
<sequence>MIKFAPFPTRQLALLLAIGIIPLSRGQASDLDYAKYVGSLYAEPLGTIEFSKLDRKSNILNSCGLYEKYFDSLLIERNSAGRCSLKSGLGNVAPFFRFPGYDAHDMGEAYRNREEISFKVGQPQKRGTVVQVPVDIDFDSESKSKAIYFFDEGRQDGKIVNVLAMIGLPIPMEEAEGSLCSIQNAHYAFALAPDRQEFYSSIPAPCDRIEWERRRKELIEPKSLKQQGKD</sequence>
<accession>A0ABU9BRG0</accession>
<keyword evidence="2" id="KW-1185">Reference proteome</keyword>
<evidence type="ECO:0000313" key="2">
    <source>
        <dbReference type="Proteomes" id="UP001371218"/>
    </source>
</evidence>